<dbReference type="NCBIfam" id="TIGR00453">
    <property type="entry name" value="ispD"/>
    <property type="match status" value="1"/>
</dbReference>
<dbReference type="Pfam" id="PF02542">
    <property type="entry name" value="YgbB"/>
    <property type="match status" value="1"/>
</dbReference>
<dbReference type="InterPro" id="IPR018294">
    <property type="entry name" value="ISPD_synthase_CS"/>
</dbReference>
<comment type="cofactor">
    <cofactor evidence="2">
        <name>a divalent metal cation</name>
        <dbReference type="ChEBI" id="CHEBI:60240"/>
    </cofactor>
</comment>
<dbReference type="InterPro" id="IPR034683">
    <property type="entry name" value="IspD/TarI"/>
</dbReference>
<accession>A0A6J6MNP0</accession>
<dbReference type="SUPFAM" id="SSF53448">
    <property type="entry name" value="Nucleotide-diphospho-sugar transferases"/>
    <property type="match status" value="1"/>
</dbReference>
<dbReference type="EMBL" id="CAEZXI010000001">
    <property type="protein sequence ID" value="CAB4675901.1"/>
    <property type="molecule type" value="Genomic_DNA"/>
</dbReference>
<keyword evidence="9" id="KW-0414">Isoprene biosynthesis</keyword>
<dbReference type="Pfam" id="PF01128">
    <property type="entry name" value="IspD"/>
    <property type="match status" value="1"/>
</dbReference>
<dbReference type="HAMAP" id="MF_01520">
    <property type="entry name" value="IspDF"/>
    <property type="match status" value="1"/>
</dbReference>
<evidence type="ECO:0000256" key="9">
    <source>
        <dbReference type="ARBA" id="ARBA00023229"/>
    </source>
</evidence>
<dbReference type="InterPro" id="IPR001228">
    <property type="entry name" value="IspD"/>
</dbReference>
<keyword evidence="6" id="KW-0808">Transferase</keyword>
<evidence type="ECO:0000259" key="12">
    <source>
        <dbReference type="Pfam" id="PF02542"/>
    </source>
</evidence>
<dbReference type="UniPathway" id="UPA00056">
    <property type="reaction ID" value="UER00093"/>
</dbReference>
<dbReference type="HAMAP" id="MF_00107">
    <property type="entry name" value="IspF"/>
    <property type="match status" value="1"/>
</dbReference>
<keyword evidence="10" id="KW-0456">Lyase</keyword>
<dbReference type="FunFam" id="3.30.1330.50:FF:000003">
    <property type="entry name" value="2-C-methyl-D-erythritol 2,4-cyclodiphosphate synthase"/>
    <property type="match status" value="1"/>
</dbReference>
<dbReference type="PROSITE" id="PS01295">
    <property type="entry name" value="ISPD"/>
    <property type="match status" value="1"/>
</dbReference>
<evidence type="ECO:0000256" key="2">
    <source>
        <dbReference type="ARBA" id="ARBA00001968"/>
    </source>
</evidence>
<comment type="pathway">
    <text evidence="3">Isoprenoid biosynthesis; isopentenyl diphosphate biosynthesis via DXP pathway; isopentenyl diphosphate from 1-deoxy-D-xylulose 5-phosphate: step 4/6.</text>
</comment>
<sequence>MIKKTAAIIAGAGSGHRLGADLPKALVKLIDKTLVEHAVNSLAPVAQLIVVTAPAGFEDQFKSILGDQVKVITGGVLRSDSIRIALAEIGNEYEFVLVHDAARAIASTQLATNVINELASGEQAVIPALDVVDTIKEIDANGYVRNTPERANLRAVQTPQGFVKSVLAHAHASAEDATDDAALVEAIGIKVKVIAGEERALKITTKSDLARAVEILLPNIQREIRVGIGTDAHAFSADTSRKLWLAGLLWDGEIGVDGHSDGDVAAHAICDALLSAANLGDLGSNFGVSDPKYAGASGATLLTESLNKVISAGFVIENVAVQIVGNRPKIGTRRAEAISAISKALNGAVVSVSATSTDGLGFTGEGKGLSAIATALIISAK</sequence>
<dbReference type="PROSITE" id="PS01350">
    <property type="entry name" value="ISPF"/>
    <property type="match status" value="1"/>
</dbReference>
<evidence type="ECO:0000256" key="7">
    <source>
        <dbReference type="ARBA" id="ARBA00022695"/>
    </source>
</evidence>
<protein>
    <submittedName>
        <fullName evidence="13">Unannotated protein</fullName>
    </submittedName>
</protein>
<evidence type="ECO:0000256" key="1">
    <source>
        <dbReference type="ARBA" id="ARBA00000200"/>
    </source>
</evidence>
<dbReference type="NCBIfam" id="TIGR00151">
    <property type="entry name" value="ispF"/>
    <property type="match status" value="1"/>
</dbReference>
<dbReference type="CDD" id="cd00554">
    <property type="entry name" value="MECDP_synthase"/>
    <property type="match status" value="1"/>
</dbReference>
<dbReference type="InterPro" id="IPR050088">
    <property type="entry name" value="IspD/TarI_cytidylyltransf_bact"/>
</dbReference>
<dbReference type="GO" id="GO:0046872">
    <property type="term" value="F:metal ion binding"/>
    <property type="evidence" value="ECO:0007669"/>
    <property type="project" value="UniProtKB-KW"/>
</dbReference>
<dbReference type="GO" id="GO:0016114">
    <property type="term" value="P:terpenoid biosynthetic process"/>
    <property type="evidence" value="ECO:0007669"/>
    <property type="project" value="InterPro"/>
</dbReference>
<evidence type="ECO:0000256" key="11">
    <source>
        <dbReference type="ARBA" id="ARBA00023268"/>
    </source>
</evidence>
<dbReference type="InterPro" id="IPR020555">
    <property type="entry name" value="MECDP_synthase_CS"/>
</dbReference>
<dbReference type="Gene3D" id="3.30.1330.50">
    <property type="entry name" value="2-C-methyl-D-erythritol 2,4-cyclodiphosphate synthase"/>
    <property type="match status" value="1"/>
</dbReference>
<evidence type="ECO:0000256" key="10">
    <source>
        <dbReference type="ARBA" id="ARBA00023239"/>
    </source>
</evidence>
<dbReference type="GO" id="GO:0019288">
    <property type="term" value="P:isopentenyl diphosphate biosynthetic process, methylerythritol 4-phosphate pathway"/>
    <property type="evidence" value="ECO:0007669"/>
    <property type="project" value="UniProtKB-UniPathway"/>
</dbReference>
<comment type="catalytic activity">
    <reaction evidence="1">
        <text>4-CDP-2-C-methyl-D-erythritol 2-phosphate = 2-C-methyl-D-erythritol 2,4-cyclic diphosphate + CMP</text>
        <dbReference type="Rhea" id="RHEA:23864"/>
        <dbReference type="ChEBI" id="CHEBI:57919"/>
        <dbReference type="ChEBI" id="CHEBI:58483"/>
        <dbReference type="ChEBI" id="CHEBI:60377"/>
        <dbReference type="EC" id="4.6.1.12"/>
    </reaction>
</comment>
<dbReference type="GO" id="GO:0050518">
    <property type="term" value="F:2-C-methyl-D-erythritol 4-phosphate cytidylyltransferase activity"/>
    <property type="evidence" value="ECO:0007669"/>
    <property type="project" value="InterPro"/>
</dbReference>
<evidence type="ECO:0000256" key="3">
    <source>
        <dbReference type="ARBA" id="ARBA00004709"/>
    </source>
</evidence>
<comment type="similarity">
    <text evidence="5">Belongs to the IspD/TarI cytidylyltransferase family. IspD subfamily.</text>
</comment>
<dbReference type="InterPro" id="IPR029044">
    <property type="entry name" value="Nucleotide-diphossugar_trans"/>
</dbReference>
<dbReference type="GO" id="GO:0008685">
    <property type="term" value="F:2-C-methyl-D-erythritol 2,4-cyclodiphosphate synthase activity"/>
    <property type="evidence" value="ECO:0007669"/>
    <property type="project" value="UniProtKB-EC"/>
</dbReference>
<dbReference type="Gene3D" id="3.90.550.10">
    <property type="entry name" value="Spore Coat Polysaccharide Biosynthesis Protein SpsA, Chain A"/>
    <property type="match status" value="1"/>
</dbReference>
<dbReference type="AlphaFoldDB" id="A0A6J6MNP0"/>
<dbReference type="InterPro" id="IPR036571">
    <property type="entry name" value="MECDP_synthase_sf"/>
</dbReference>
<dbReference type="SUPFAM" id="SSF69765">
    <property type="entry name" value="IpsF-like"/>
    <property type="match status" value="1"/>
</dbReference>
<keyword evidence="7" id="KW-0548">Nucleotidyltransferase</keyword>
<evidence type="ECO:0000256" key="5">
    <source>
        <dbReference type="ARBA" id="ARBA00009789"/>
    </source>
</evidence>
<reference evidence="13" key="1">
    <citation type="submission" date="2020-05" db="EMBL/GenBank/DDBJ databases">
        <authorList>
            <person name="Chiriac C."/>
            <person name="Salcher M."/>
            <person name="Ghai R."/>
            <person name="Kavagutti S V."/>
        </authorList>
    </citation>
    <scope>NUCLEOTIDE SEQUENCE</scope>
</reference>
<dbReference type="InterPro" id="IPR003526">
    <property type="entry name" value="MECDP_synthase"/>
</dbReference>
<gene>
    <name evidence="13" type="ORF">UFOPK2362_00008</name>
</gene>
<dbReference type="InterPro" id="IPR026596">
    <property type="entry name" value="IspD/F"/>
</dbReference>
<dbReference type="PANTHER" id="PTHR32125:SF4">
    <property type="entry name" value="2-C-METHYL-D-ERYTHRITOL 4-PHOSPHATE CYTIDYLYLTRANSFERASE, CHLOROPLASTIC"/>
    <property type="match status" value="1"/>
</dbReference>
<dbReference type="CDD" id="cd02516">
    <property type="entry name" value="CDP-ME_synthetase"/>
    <property type="match status" value="1"/>
</dbReference>
<feature type="domain" description="2-C-methyl-D-erythritol 2,4-cyclodiphosphate synthase" evidence="12">
    <location>
        <begin position="224"/>
        <end position="377"/>
    </location>
</feature>
<organism evidence="13">
    <name type="scientific">freshwater metagenome</name>
    <dbReference type="NCBI Taxonomy" id="449393"/>
    <lineage>
        <taxon>unclassified sequences</taxon>
        <taxon>metagenomes</taxon>
        <taxon>ecological metagenomes</taxon>
    </lineage>
</organism>
<proteinExistence type="inferred from homology"/>
<keyword evidence="11" id="KW-0511">Multifunctional enzyme</keyword>
<dbReference type="HAMAP" id="MF_00108">
    <property type="entry name" value="IspD"/>
    <property type="match status" value="1"/>
</dbReference>
<evidence type="ECO:0000256" key="8">
    <source>
        <dbReference type="ARBA" id="ARBA00022723"/>
    </source>
</evidence>
<evidence type="ECO:0000256" key="4">
    <source>
        <dbReference type="ARBA" id="ARBA00004787"/>
    </source>
</evidence>
<dbReference type="PANTHER" id="PTHR32125">
    <property type="entry name" value="2-C-METHYL-D-ERYTHRITOL 4-PHOSPHATE CYTIDYLYLTRANSFERASE, CHLOROPLASTIC"/>
    <property type="match status" value="1"/>
</dbReference>
<keyword evidence="8" id="KW-0479">Metal-binding</keyword>
<evidence type="ECO:0000313" key="13">
    <source>
        <dbReference type="EMBL" id="CAB4675901.1"/>
    </source>
</evidence>
<evidence type="ECO:0000256" key="6">
    <source>
        <dbReference type="ARBA" id="ARBA00022679"/>
    </source>
</evidence>
<comment type="pathway">
    <text evidence="4">Isoprenoid biosynthesis; isopentenyl diphosphate biosynthesis via DXP pathway; isopentenyl diphosphate from 1-deoxy-D-xylulose 5-phosphate: step 2/6.</text>
</comment>
<name>A0A6J6MNP0_9ZZZZ</name>